<dbReference type="EMBL" id="CDMZ01000762">
    <property type="protein sequence ID" value="CEM21014.1"/>
    <property type="molecule type" value="Genomic_DNA"/>
</dbReference>
<dbReference type="SUPFAM" id="SSF52467">
    <property type="entry name" value="DHS-like NAD/FAD-binding domain"/>
    <property type="match status" value="1"/>
</dbReference>
<dbReference type="PANTHER" id="PTHR18968:SF13">
    <property type="entry name" value="ACETOLACTATE SYNTHASE CATALYTIC SUBUNIT, MITOCHONDRIAL"/>
    <property type="match status" value="1"/>
</dbReference>
<name>A0A0G4FZP5_9ALVE</name>
<dbReference type="GO" id="GO:0005948">
    <property type="term" value="C:acetolactate synthase complex"/>
    <property type="evidence" value="ECO:0007669"/>
    <property type="project" value="TreeGrafter"/>
</dbReference>
<feature type="non-terminal residue" evidence="5">
    <location>
        <position position="316"/>
    </location>
</feature>
<accession>A0A0G4FZP5</accession>
<dbReference type="InterPro" id="IPR012000">
    <property type="entry name" value="Thiamin_PyroP_enz_cen_dom"/>
</dbReference>
<reference evidence="5" key="1">
    <citation type="submission" date="2014-11" db="EMBL/GenBank/DDBJ databases">
        <authorList>
            <person name="Otto D Thomas"/>
            <person name="Naeem Raeece"/>
        </authorList>
    </citation>
    <scope>NUCLEOTIDE SEQUENCE</scope>
</reference>
<organism evidence="5">
    <name type="scientific">Chromera velia CCMP2878</name>
    <dbReference type="NCBI Taxonomy" id="1169474"/>
    <lineage>
        <taxon>Eukaryota</taxon>
        <taxon>Sar</taxon>
        <taxon>Alveolata</taxon>
        <taxon>Colpodellida</taxon>
        <taxon>Chromeraceae</taxon>
        <taxon>Chromera</taxon>
    </lineage>
</organism>
<dbReference type="GO" id="GO:0030976">
    <property type="term" value="F:thiamine pyrophosphate binding"/>
    <property type="evidence" value="ECO:0007669"/>
    <property type="project" value="InterPro"/>
</dbReference>
<evidence type="ECO:0000259" key="3">
    <source>
        <dbReference type="Pfam" id="PF00205"/>
    </source>
</evidence>
<evidence type="ECO:0000256" key="2">
    <source>
        <dbReference type="ARBA" id="ARBA00023052"/>
    </source>
</evidence>
<protein>
    <recommendedName>
        <fullName evidence="6">Thiamine pyrophosphate enzyme N-terminal TPP-binding domain-containing protein</fullName>
    </recommendedName>
</protein>
<dbReference type="GO" id="GO:0009099">
    <property type="term" value="P:L-valine biosynthetic process"/>
    <property type="evidence" value="ECO:0007669"/>
    <property type="project" value="TreeGrafter"/>
</dbReference>
<dbReference type="SUPFAM" id="SSF52518">
    <property type="entry name" value="Thiamin diphosphate-binding fold (THDP-binding)"/>
    <property type="match status" value="1"/>
</dbReference>
<dbReference type="InterPro" id="IPR012001">
    <property type="entry name" value="Thiamin_PyroP_enz_TPP-bd_dom"/>
</dbReference>
<evidence type="ECO:0000259" key="4">
    <source>
        <dbReference type="Pfam" id="PF02776"/>
    </source>
</evidence>
<dbReference type="GO" id="GO:0005739">
    <property type="term" value="C:mitochondrion"/>
    <property type="evidence" value="ECO:0007669"/>
    <property type="project" value="TreeGrafter"/>
</dbReference>
<dbReference type="InterPro" id="IPR029035">
    <property type="entry name" value="DHS-like_NAD/FAD-binding_dom"/>
</dbReference>
<gene>
    <name evidence="5" type="ORF">Cvel_19529</name>
</gene>
<dbReference type="Pfam" id="PF00205">
    <property type="entry name" value="TPP_enzyme_M"/>
    <property type="match status" value="1"/>
</dbReference>
<dbReference type="GO" id="GO:0003984">
    <property type="term" value="F:acetolactate synthase activity"/>
    <property type="evidence" value="ECO:0007669"/>
    <property type="project" value="TreeGrafter"/>
</dbReference>
<dbReference type="GO" id="GO:0009097">
    <property type="term" value="P:isoleucine biosynthetic process"/>
    <property type="evidence" value="ECO:0007669"/>
    <property type="project" value="TreeGrafter"/>
</dbReference>
<evidence type="ECO:0008006" key="6">
    <source>
        <dbReference type="Google" id="ProtNLM"/>
    </source>
</evidence>
<proteinExistence type="inferred from homology"/>
<dbReference type="PANTHER" id="PTHR18968">
    <property type="entry name" value="THIAMINE PYROPHOSPHATE ENZYMES"/>
    <property type="match status" value="1"/>
</dbReference>
<dbReference type="Pfam" id="PF02776">
    <property type="entry name" value="TPP_enzyme_N"/>
    <property type="match status" value="1"/>
</dbReference>
<dbReference type="InterPro" id="IPR045229">
    <property type="entry name" value="TPP_enz"/>
</dbReference>
<evidence type="ECO:0000313" key="5">
    <source>
        <dbReference type="EMBL" id="CEM21014.1"/>
    </source>
</evidence>
<sequence>MATAIEKVSVSDAIADALVTAGVTHVFGGHGATVVPLINAIVRHPKLTWVYMRNETNASLAAAAYAKLTGNLGVCVATSGPGATYLVTGLIDGDLDKVPMLALTGLKSTHSVGSGSFQDIRQAQLIAAGGLGWSKACMSDNSVMPMLKSAMHYAADKQAATHLAIPVDVLSSRTLPDSNVPRLKTLAERTEENERPLVVDRSPFDLSSLKLEVSHAKVEQAAELLSDPRTRTVICLGHRAAIACCGEEVLSLAETLNAPVVTLLDGKGTVDETHPLSAGVIEIFGNPGLEASRALVVSADVAILIGVDRADDVVQV</sequence>
<feature type="domain" description="Thiamine pyrophosphate enzyme central" evidence="3">
    <location>
        <begin position="218"/>
        <end position="311"/>
    </location>
</feature>
<dbReference type="Gene3D" id="3.40.50.970">
    <property type="match status" value="1"/>
</dbReference>
<comment type="similarity">
    <text evidence="1">Belongs to the TPP enzyme family.</text>
</comment>
<dbReference type="Gene3D" id="3.40.50.1220">
    <property type="entry name" value="TPP-binding domain"/>
    <property type="match status" value="1"/>
</dbReference>
<keyword evidence="2" id="KW-0786">Thiamine pyrophosphate</keyword>
<feature type="domain" description="Thiamine pyrophosphate enzyme N-terminal TPP-binding" evidence="4">
    <location>
        <begin position="10"/>
        <end position="124"/>
    </location>
</feature>
<dbReference type="GO" id="GO:0000287">
    <property type="term" value="F:magnesium ion binding"/>
    <property type="evidence" value="ECO:0007669"/>
    <property type="project" value="InterPro"/>
</dbReference>
<dbReference type="AlphaFoldDB" id="A0A0G4FZP5"/>
<dbReference type="InterPro" id="IPR029061">
    <property type="entry name" value="THDP-binding"/>
</dbReference>
<dbReference type="GO" id="GO:0050660">
    <property type="term" value="F:flavin adenine dinucleotide binding"/>
    <property type="evidence" value="ECO:0007669"/>
    <property type="project" value="TreeGrafter"/>
</dbReference>
<evidence type="ECO:0000256" key="1">
    <source>
        <dbReference type="ARBA" id="ARBA00007812"/>
    </source>
</evidence>